<dbReference type="AlphaFoldDB" id="A0A811UUB0"/>
<name>A0A811UUB0_CERCA</name>
<evidence type="ECO:0000313" key="1">
    <source>
        <dbReference type="EMBL" id="CAD7001317.1"/>
    </source>
</evidence>
<protein>
    <submittedName>
        <fullName evidence="1">(Mediterranean fruit fly) hypothetical protein</fullName>
    </submittedName>
</protein>
<gene>
    <name evidence="1" type="ORF">CCAP1982_LOCUS9814</name>
</gene>
<comment type="caution">
    <text evidence="1">The sequence shown here is derived from an EMBL/GenBank/DDBJ whole genome shotgun (WGS) entry which is preliminary data.</text>
</comment>
<sequence length="128" mass="14432">SYTGDTKTEKNATSHVQPCLRTIDFGSECSIITGRLRRRIELLVNKVNVEIFGINKTVSAQTRKARAIKIVSPINALIYIQTVVLMLSHLTEDLPKCEIDPMVTRPLKTNIAKRFTHPRRQGLAWACT</sequence>
<keyword evidence="2" id="KW-1185">Reference proteome</keyword>
<evidence type="ECO:0000313" key="2">
    <source>
        <dbReference type="Proteomes" id="UP000606786"/>
    </source>
</evidence>
<reference evidence="1" key="1">
    <citation type="submission" date="2020-11" db="EMBL/GenBank/DDBJ databases">
        <authorList>
            <person name="Whitehead M."/>
        </authorList>
    </citation>
    <scope>NUCLEOTIDE SEQUENCE</scope>
    <source>
        <strain evidence="1">EGII</strain>
    </source>
</reference>
<accession>A0A811UUB0</accession>
<dbReference type="Proteomes" id="UP000606786">
    <property type="component" value="Unassembled WGS sequence"/>
</dbReference>
<proteinExistence type="predicted"/>
<organism evidence="1 2">
    <name type="scientific">Ceratitis capitata</name>
    <name type="common">Mediterranean fruit fly</name>
    <name type="synonym">Tephritis capitata</name>
    <dbReference type="NCBI Taxonomy" id="7213"/>
    <lineage>
        <taxon>Eukaryota</taxon>
        <taxon>Metazoa</taxon>
        <taxon>Ecdysozoa</taxon>
        <taxon>Arthropoda</taxon>
        <taxon>Hexapoda</taxon>
        <taxon>Insecta</taxon>
        <taxon>Pterygota</taxon>
        <taxon>Neoptera</taxon>
        <taxon>Endopterygota</taxon>
        <taxon>Diptera</taxon>
        <taxon>Brachycera</taxon>
        <taxon>Muscomorpha</taxon>
        <taxon>Tephritoidea</taxon>
        <taxon>Tephritidae</taxon>
        <taxon>Ceratitis</taxon>
        <taxon>Ceratitis</taxon>
    </lineage>
</organism>
<feature type="non-terminal residue" evidence="1">
    <location>
        <position position="1"/>
    </location>
</feature>
<dbReference type="EMBL" id="CAJHJT010000023">
    <property type="protein sequence ID" value="CAD7001317.1"/>
    <property type="molecule type" value="Genomic_DNA"/>
</dbReference>